<proteinExistence type="predicted"/>
<evidence type="ECO:0000313" key="1">
    <source>
        <dbReference type="EMBL" id="MBB5620593.1"/>
    </source>
</evidence>
<accession>A0A7W8YS60</accession>
<sequence length="75" mass="8919">MFFFVAHMFLSVLKSTAWFIRTQEHCVVYRDPRALRGLTGMKLFRVLVKFSYYNEQTLKKNGFPAIIGKPFSKYF</sequence>
<gene>
    <name evidence="1" type="ORF">HDE69_001642</name>
</gene>
<comment type="caution">
    <text evidence="1">The sequence shown here is derived from an EMBL/GenBank/DDBJ whole genome shotgun (WGS) entry which is preliminary data.</text>
</comment>
<reference evidence="1 2" key="1">
    <citation type="submission" date="2020-08" db="EMBL/GenBank/DDBJ databases">
        <title>Genomic Encyclopedia of Type Strains, Phase IV (KMG-V): Genome sequencing to study the core and pangenomes of soil and plant-associated prokaryotes.</title>
        <authorList>
            <person name="Whitman W."/>
        </authorList>
    </citation>
    <scope>NUCLEOTIDE SEQUENCE [LARGE SCALE GENOMIC DNA]</scope>
    <source>
        <strain evidence="1 2">MP7CTX6</strain>
    </source>
</reference>
<protein>
    <submittedName>
        <fullName evidence="1">Uncharacterized protein</fullName>
    </submittedName>
</protein>
<name>A0A7W8YS60_9SPHI</name>
<dbReference type="AlphaFoldDB" id="A0A7W8YS60"/>
<organism evidence="1 2">
    <name type="scientific">Pedobacter cryoconitis</name>
    <dbReference type="NCBI Taxonomy" id="188932"/>
    <lineage>
        <taxon>Bacteria</taxon>
        <taxon>Pseudomonadati</taxon>
        <taxon>Bacteroidota</taxon>
        <taxon>Sphingobacteriia</taxon>
        <taxon>Sphingobacteriales</taxon>
        <taxon>Sphingobacteriaceae</taxon>
        <taxon>Pedobacter</taxon>
    </lineage>
</organism>
<evidence type="ECO:0000313" key="2">
    <source>
        <dbReference type="Proteomes" id="UP000537718"/>
    </source>
</evidence>
<dbReference type="Proteomes" id="UP000537718">
    <property type="component" value="Unassembled WGS sequence"/>
</dbReference>
<dbReference type="EMBL" id="JACHCF010000003">
    <property type="protein sequence ID" value="MBB5620593.1"/>
    <property type="molecule type" value="Genomic_DNA"/>
</dbReference>